<name>A0ABN3VKQ5_9PSEU</name>
<comment type="subcellular location">
    <subcellularLocation>
        <location evidence="1 7">Cell membrane</location>
        <topology evidence="1 7">Multi-pass membrane protein</topology>
    </subcellularLocation>
</comment>
<dbReference type="InterPro" id="IPR000390">
    <property type="entry name" value="Small_drug/metabolite_transptr"/>
</dbReference>
<evidence type="ECO:0000256" key="3">
    <source>
        <dbReference type="ARBA" id="ARBA00022475"/>
    </source>
</evidence>
<dbReference type="Pfam" id="PF00893">
    <property type="entry name" value="Multi_Drug_Res"/>
    <property type="match status" value="1"/>
</dbReference>
<keyword evidence="10" id="KW-1185">Reference proteome</keyword>
<evidence type="ECO:0000256" key="7">
    <source>
        <dbReference type="RuleBase" id="RU003942"/>
    </source>
</evidence>
<dbReference type="Gene3D" id="1.10.3730.20">
    <property type="match status" value="1"/>
</dbReference>
<evidence type="ECO:0000313" key="9">
    <source>
        <dbReference type="EMBL" id="GAA2813726.1"/>
    </source>
</evidence>
<gene>
    <name evidence="9" type="ORF">GCM10010470_56480</name>
</gene>
<evidence type="ECO:0000256" key="4">
    <source>
        <dbReference type="ARBA" id="ARBA00022692"/>
    </source>
</evidence>
<dbReference type="RefSeq" id="WP_344684852.1">
    <property type="nucleotide sequence ID" value="NZ_BAAAUX010000026.1"/>
</dbReference>
<dbReference type="InterPro" id="IPR037185">
    <property type="entry name" value="EmrE-like"/>
</dbReference>
<keyword evidence="4 7" id="KW-0812">Transmembrane</keyword>
<comment type="similarity">
    <text evidence="7">Belongs to the drug/metabolite transporter (DMT) superfamily. Small multidrug resistance (SMR) (TC 2.A.7.1) family.</text>
</comment>
<sequence length="106" mass="10898">MAWLFLGLAILVEVAAALSLRAARTGRKTWYAAVTAGYLLAFALLAAALGQGMALGIAYGIWAAMGVALTAVAGRLLFREPLTWVMALGIAFVMGGVLLVETGSVG</sequence>
<keyword evidence="6 8" id="KW-0472">Membrane</keyword>
<dbReference type="EMBL" id="BAAAUX010000026">
    <property type="protein sequence ID" value="GAA2813726.1"/>
    <property type="molecule type" value="Genomic_DNA"/>
</dbReference>
<reference evidence="9 10" key="1">
    <citation type="journal article" date="2019" name="Int. J. Syst. Evol. Microbiol.">
        <title>The Global Catalogue of Microorganisms (GCM) 10K type strain sequencing project: providing services to taxonomists for standard genome sequencing and annotation.</title>
        <authorList>
            <consortium name="The Broad Institute Genomics Platform"/>
            <consortium name="The Broad Institute Genome Sequencing Center for Infectious Disease"/>
            <person name="Wu L."/>
            <person name="Ma J."/>
        </authorList>
    </citation>
    <scope>NUCLEOTIDE SEQUENCE [LARGE SCALE GENOMIC DNA]</scope>
    <source>
        <strain evidence="9 10">JCM 9383</strain>
    </source>
</reference>
<feature type="transmembrane region" description="Helical" evidence="8">
    <location>
        <begin position="29"/>
        <end position="49"/>
    </location>
</feature>
<evidence type="ECO:0000256" key="8">
    <source>
        <dbReference type="SAM" id="Phobius"/>
    </source>
</evidence>
<dbReference type="PANTHER" id="PTHR30561">
    <property type="entry name" value="SMR FAMILY PROTON-DEPENDENT DRUG EFFLUX TRANSPORTER SUGE"/>
    <property type="match status" value="1"/>
</dbReference>
<protein>
    <submittedName>
        <fullName evidence="9">SMR family transporter</fullName>
    </submittedName>
</protein>
<evidence type="ECO:0000256" key="6">
    <source>
        <dbReference type="ARBA" id="ARBA00023136"/>
    </source>
</evidence>
<proteinExistence type="inferred from homology"/>
<keyword evidence="3" id="KW-1003">Cell membrane</keyword>
<accession>A0ABN3VKQ5</accession>
<evidence type="ECO:0000313" key="10">
    <source>
        <dbReference type="Proteomes" id="UP001500979"/>
    </source>
</evidence>
<evidence type="ECO:0000256" key="1">
    <source>
        <dbReference type="ARBA" id="ARBA00004651"/>
    </source>
</evidence>
<feature type="transmembrane region" description="Helical" evidence="8">
    <location>
        <begin position="82"/>
        <end position="100"/>
    </location>
</feature>
<dbReference type="SUPFAM" id="SSF103481">
    <property type="entry name" value="Multidrug resistance efflux transporter EmrE"/>
    <property type="match status" value="1"/>
</dbReference>
<keyword evidence="2" id="KW-0813">Transport</keyword>
<feature type="transmembrane region" description="Helical" evidence="8">
    <location>
        <begin position="56"/>
        <end position="76"/>
    </location>
</feature>
<evidence type="ECO:0000256" key="2">
    <source>
        <dbReference type="ARBA" id="ARBA00022448"/>
    </source>
</evidence>
<keyword evidence="5 8" id="KW-1133">Transmembrane helix</keyword>
<evidence type="ECO:0000256" key="5">
    <source>
        <dbReference type="ARBA" id="ARBA00022989"/>
    </source>
</evidence>
<dbReference type="InterPro" id="IPR045324">
    <property type="entry name" value="Small_multidrug_res"/>
</dbReference>
<dbReference type="PANTHER" id="PTHR30561:SF1">
    <property type="entry name" value="MULTIDRUG TRANSPORTER EMRE"/>
    <property type="match status" value="1"/>
</dbReference>
<comment type="caution">
    <text evidence="9">The sequence shown here is derived from an EMBL/GenBank/DDBJ whole genome shotgun (WGS) entry which is preliminary data.</text>
</comment>
<organism evidence="9 10">
    <name type="scientific">Saccharopolyspora taberi</name>
    <dbReference type="NCBI Taxonomy" id="60895"/>
    <lineage>
        <taxon>Bacteria</taxon>
        <taxon>Bacillati</taxon>
        <taxon>Actinomycetota</taxon>
        <taxon>Actinomycetes</taxon>
        <taxon>Pseudonocardiales</taxon>
        <taxon>Pseudonocardiaceae</taxon>
        <taxon>Saccharopolyspora</taxon>
    </lineage>
</organism>
<dbReference type="Proteomes" id="UP001500979">
    <property type="component" value="Unassembled WGS sequence"/>
</dbReference>